<evidence type="ECO:0000313" key="1">
    <source>
        <dbReference type="EMBL" id="KAJ9101542.1"/>
    </source>
</evidence>
<protein>
    <submittedName>
        <fullName evidence="1">Uncharacterized protein</fullName>
    </submittedName>
</protein>
<keyword evidence="2" id="KW-1185">Reference proteome</keyword>
<organism evidence="1 2">
    <name type="scientific">Naganishia adeliensis</name>
    <dbReference type="NCBI Taxonomy" id="92952"/>
    <lineage>
        <taxon>Eukaryota</taxon>
        <taxon>Fungi</taxon>
        <taxon>Dikarya</taxon>
        <taxon>Basidiomycota</taxon>
        <taxon>Agaricomycotina</taxon>
        <taxon>Tremellomycetes</taxon>
        <taxon>Filobasidiales</taxon>
        <taxon>Filobasidiaceae</taxon>
        <taxon>Naganishia</taxon>
    </lineage>
</organism>
<dbReference type="Proteomes" id="UP001230649">
    <property type="component" value="Unassembled WGS sequence"/>
</dbReference>
<evidence type="ECO:0000313" key="2">
    <source>
        <dbReference type="Proteomes" id="UP001230649"/>
    </source>
</evidence>
<reference evidence="1" key="1">
    <citation type="submission" date="2023-04" db="EMBL/GenBank/DDBJ databases">
        <title>Draft Genome sequencing of Naganishia species isolated from polar environments using Oxford Nanopore Technology.</title>
        <authorList>
            <person name="Leo P."/>
            <person name="Venkateswaran K."/>
        </authorList>
    </citation>
    <scope>NUCLEOTIDE SEQUENCE</scope>
    <source>
        <strain evidence="1">MNA-CCFEE 5262</strain>
    </source>
</reference>
<dbReference type="EMBL" id="JASBWS010000069">
    <property type="protein sequence ID" value="KAJ9101542.1"/>
    <property type="molecule type" value="Genomic_DNA"/>
</dbReference>
<name>A0ACC2VQD8_9TREE</name>
<proteinExistence type="predicted"/>
<gene>
    <name evidence="1" type="ORF">QFC20_005235</name>
</gene>
<comment type="caution">
    <text evidence="1">The sequence shown here is derived from an EMBL/GenBank/DDBJ whole genome shotgun (WGS) entry which is preliminary data.</text>
</comment>
<sequence>MQSGASLRVIDAHTTGGRKTEYVDNAKFVVLNGSPVGPSAVSRQAGGGAMPGNGKRASYLHTQDGIPVPPPLPYPDATSPDLRDNEYDFMHDLSRTSTSGDPFLGPHRNDYTSTVGSSSSNSSSGSRPLDGKLQTTRQKRSSVFSTKTKASKKNGDEIADESAIHSTVSAGKTSKENKRKSYTFGHSFSKAKAPVASNDHVPLPHTFAKETFGARQKEAGDLLDHC</sequence>
<accession>A0ACC2VQD8</accession>